<evidence type="ECO:0000313" key="5">
    <source>
        <dbReference type="Proteomes" id="UP000319852"/>
    </source>
</evidence>
<feature type="compositionally biased region" description="Basic and acidic residues" evidence="2">
    <location>
        <begin position="222"/>
        <end position="243"/>
    </location>
</feature>
<proteinExistence type="predicted"/>
<keyword evidence="5" id="KW-1185">Reference proteome</keyword>
<feature type="compositionally biased region" description="Polar residues" evidence="2">
    <location>
        <begin position="200"/>
        <end position="216"/>
    </location>
</feature>
<evidence type="ECO:0000256" key="2">
    <source>
        <dbReference type="SAM" id="MobiDB-lite"/>
    </source>
</evidence>
<dbReference type="AlphaFoldDB" id="A0A517MX26"/>
<protein>
    <submittedName>
        <fullName evidence="4">Uncharacterized protein</fullName>
    </submittedName>
</protein>
<feature type="chain" id="PRO_5022242094" evidence="3">
    <location>
        <begin position="26"/>
        <end position="600"/>
    </location>
</feature>
<feature type="compositionally biased region" description="Low complexity" evidence="2">
    <location>
        <begin position="268"/>
        <end position="292"/>
    </location>
</feature>
<evidence type="ECO:0000313" key="4">
    <source>
        <dbReference type="EMBL" id="QDS99428.1"/>
    </source>
</evidence>
<feature type="signal peptide" evidence="3">
    <location>
        <begin position="1"/>
        <end position="25"/>
    </location>
</feature>
<accession>A0A517MX26</accession>
<dbReference type="EMBL" id="CP036263">
    <property type="protein sequence ID" value="QDS99428.1"/>
    <property type="molecule type" value="Genomic_DNA"/>
</dbReference>
<dbReference type="Proteomes" id="UP000319852">
    <property type="component" value="Chromosome"/>
</dbReference>
<dbReference type="RefSeq" id="WP_145060654.1">
    <property type="nucleotide sequence ID" value="NZ_CP036263.1"/>
</dbReference>
<organism evidence="4 5">
    <name type="scientific">Adhaeretor mobilis</name>
    <dbReference type="NCBI Taxonomy" id="1930276"/>
    <lineage>
        <taxon>Bacteria</taxon>
        <taxon>Pseudomonadati</taxon>
        <taxon>Planctomycetota</taxon>
        <taxon>Planctomycetia</taxon>
        <taxon>Pirellulales</taxon>
        <taxon>Lacipirellulaceae</taxon>
        <taxon>Adhaeretor</taxon>
    </lineage>
</organism>
<keyword evidence="3" id="KW-0732">Signal</keyword>
<sequence length="600" mass="66546" precursor="true">MTTLAPTRHASTVLLLCCALGVVFAAACSADAQDNAAAGERDLAAKQQQLARRYERLELLAGRLAELSRGTQPQRAKLLREVVTRSRQDDLPGNFAKVVQLLEQERFSTALGSQEELHKQLKQLLDLMLQEDRDRQIESERKRIARYLKGVKKLIRQQRSIAARNEGGDSAEDLAEDQKQLSEQTGELGKEIAKSEGSNEDTQAQPGESGSPQQPGNMPGDNGEKSSSKGDQKSTDKGGDKSSDNGNPSQAAQAKEGQPKEGEPSEGQPSDGEPSESQPSEGEPSGGQSQEGKPSESEPSEGQSQQGSGESPPGEQPQQEQQPQKSPAQRAADNIQKAQQRQQQAEKKLKDAKREGALEDQRQAQRELETAKAELEKILRQLREEELQRTLVLLEARFRKMLEAEIEVYDETVRLDNSVDKAPRHEVEIAAGRLSRRQDQVVREADRALTLLREDGTSVAFPEALEQAREDMQSISLRLSDLKTSVLTQALEEDVIAALEDALAAIQKALEELREQQANQQQQQQQTGEPGEQPLVNQLAELRMIRALQSRVNKRTKSYDQIIEGEQAFEAELIEALQNLAERQERIFQATHDLHTGRNR</sequence>
<dbReference type="KEGG" id="amob:HG15A2_27510"/>
<feature type="region of interest" description="Disordered" evidence="2">
    <location>
        <begin position="183"/>
        <end position="367"/>
    </location>
</feature>
<evidence type="ECO:0000256" key="1">
    <source>
        <dbReference type="SAM" id="Coils"/>
    </source>
</evidence>
<name>A0A517MX26_9BACT</name>
<gene>
    <name evidence="4" type="ORF">HG15A2_27510</name>
</gene>
<dbReference type="OrthoDB" id="258964at2"/>
<feature type="compositionally biased region" description="Basic and acidic residues" evidence="2">
    <location>
        <begin position="344"/>
        <end position="367"/>
    </location>
</feature>
<keyword evidence="1" id="KW-0175">Coiled coil</keyword>
<feature type="coiled-coil region" evidence="1">
    <location>
        <begin position="465"/>
        <end position="526"/>
    </location>
</feature>
<evidence type="ECO:0000256" key="3">
    <source>
        <dbReference type="SAM" id="SignalP"/>
    </source>
</evidence>
<reference evidence="4 5" key="1">
    <citation type="submission" date="2019-02" db="EMBL/GenBank/DDBJ databases">
        <title>Deep-cultivation of Planctomycetes and their phenomic and genomic characterization uncovers novel biology.</title>
        <authorList>
            <person name="Wiegand S."/>
            <person name="Jogler M."/>
            <person name="Boedeker C."/>
            <person name="Pinto D."/>
            <person name="Vollmers J."/>
            <person name="Rivas-Marin E."/>
            <person name="Kohn T."/>
            <person name="Peeters S.H."/>
            <person name="Heuer A."/>
            <person name="Rast P."/>
            <person name="Oberbeckmann S."/>
            <person name="Bunk B."/>
            <person name="Jeske O."/>
            <person name="Meyerdierks A."/>
            <person name="Storesund J.E."/>
            <person name="Kallscheuer N."/>
            <person name="Luecker S."/>
            <person name="Lage O.M."/>
            <person name="Pohl T."/>
            <person name="Merkel B.J."/>
            <person name="Hornburger P."/>
            <person name="Mueller R.-W."/>
            <person name="Bruemmer F."/>
            <person name="Labrenz M."/>
            <person name="Spormann A.M."/>
            <person name="Op den Camp H."/>
            <person name="Overmann J."/>
            <person name="Amann R."/>
            <person name="Jetten M.S.M."/>
            <person name="Mascher T."/>
            <person name="Medema M.H."/>
            <person name="Devos D.P."/>
            <person name="Kaster A.-K."/>
            <person name="Ovreas L."/>
            <person name="Rohde M."/>
            <person name="Galperin M.Y."/>
            <person name="Jogler C."/>
        </authorList>
    </citation>
    <scope>NUCLEOTIDE SEQUENCE [LARGE SCALE GENOMIC DNA]</scope>
    <source>
        <strain evidence="4 5">HG15A2</strain>
    </source>
</reference>
<feature type="compositionally biased region" description="Low complexity" evidence="2">
    <location>
        <begin position="300"/>
        <end position="327"/>
    </location>
</feature>